<keyword evidence="2" id="KW-1185">Reference proteome</keyword>
<reference evidence="1 2" key="1">
    <citation type="submission" date="2021-03" db="EMBL/GenBank/DDBJ databases">
        <title>Sequencing the genomes of 1000 actinobacteria strains.</title>
        <authorList>
            <person name="Klenk H.-P."/>
        </authorList>
    </citation>
    <scope>NUCLEOTIDE SEQUENCE [LARGE SCALE GENOMIC DNA]</scope>
    <source>
        <strain evidence="1 2">DSM 46670</strain>
    </source>
</reference>
<evidence type="ECO:0000313" key="2">
    <source>
        <dbReference type="Proteomes" id="UP001519332"/>
    </source>
</evidence>
<name>A0ABS4TQY2_9PSEU</name>
<evidence type="ECO:0000313" key="1">
    <source>
        <dbReference type="EMBL" id="MBP2326818.1"/>
    </source>
</evidence>
<comment type="caution">
    <text evidence="1">The sequence shown here is derived from an EMBL/GenBank/DDBJ whole genome shotgun (WGS) entry which is preliminary data.</text>
</comment>
<protein>
    <submittedName>
        <fullName evidence="1">Uncharacterized protein</fullName>
    </submittedName>
</protein>
<sequence length="168" mass="18895">MIDIPRVLTQQLYSVDEVHGKLLCLAYARHAMHECRSMLSPAELGSALAYLQIAESLFSGEGTMAALADARRGYFTVKVNGSRVAEQITWISVIAVSACWQQEMMREGIVHGQFDRIDVRTVAHEGQRVVTLPHDQSTMEGQAQATRARWEEARWQLIHLLESAPYRA</sequence>
<dbReference type="EMBL" id="JAGINW010000001">
    <property type="protein sequence ID" value="MBP2326818.1"/>
    <property type="molecule type" value="Genomic_DNA"/>
</dbReference>
<accession>A0ABS4TQY2</accession>
<gene>
    <name evidence="1" type="ORF">JOF56_007203</name>
</gene>
<dbReference type="Proteomes" id="UP001519332">
    <property type="component" value="Unassembled WGS sequence"/>
</dbReference>
<proteinExistence type="predicted"/>
<organism evidence="1 2">
    <name type="scientific">Kibdelosporangium banguiense</name>
    <dbReference type="NCBI Taxonomy" id="1365924"/>
    <lineage>
        <taxon>Bacteria</taxon>
        <taxon>Bacillati</taxon>
        <taxon>Actinomycetota</taxon>
        <taxon>Actinomycetes</taxon>
        <taxon>Pseudonocardiales</taxon>
        <taxon>Pseudonocardiaceae</taxon>
        <taxon>Kibdelosporangium</taxon>
    </lineage>
</organism>
<dbReference type="RefSeq" id="WP_209643844.1">
    <property type="nucleotide sequence ID" value="NZ_JAGINW010000001.1"/>
</dbReference>